<proteinExistence type="predicted"/>
<dbReference type="InterPro" id="IPR013517">
    <property type="entry name" value="FG-GAP"/>
</dbReference>
<keyword evidence="4" id="KW-1185">Reference proteome</keyword>
<keyword evidence="1" id="KW-0732">Signal</keyword>
<dbReference type="InterPro" id="IPR027039">
    <property type="entry name" value="Crtac1"/>
</dbReference>
<dbReference type="PANTHER" id="PTHR16026:SF0">
    <property type="entry name" value="CARTILAGE ACIDIC PROTEIN 1"/>
    <property type="match status" value="1"/>
</dbReference>
<name>A0A5D0J8Q3_9FLAO</name>
<dbReference type="EMBL" id="VSDQ01000163">
    <property type="protein sequence ID" value="TYA92124.1"/>
    <property type="molecule type" value="Genomic_DNA"/>
</dbReference>
<dbReference type="InterPro" id="IPR028994">
    <property type="entry name" value="Integrin_alpha_N"/>
</dbReference>
<dbReference type="OrthoDB" id="9816120at2"/>
<dbReference type="Pfam" id="PF07593">
    <property type="entry name" value="UnbV_ASPIC"/>
    <property type="match status" value="1"/>
</dbReference>
<dbReference type="Gene3D" id="2.130.10.130">
    <property type="entry name" value="Integrin alpha, N-terminal"/>
    <property type="match status" value="2"/>
</dbReference>
<dbReference type="Pfam" id="PF13517">
    <property type="entry name" value="FG-GAP_3"/>
    <property type="match status" value="2"/>
</dbReference>
<dbReference type="InterPro" id="IPR011519">
    <property type="entry name" value="UnbV_ASPIC"/>
</dbReference>
<organism evidence="3 4">
    <name type="scientific">Seonamhaeicola marinus</name>
    <dbReference type="NCBI Taxonomy" id="1912246"/>
    <lineage>
        <taxon>Bacteria</taxon>
        <taxon>Pseudomonadati</taxon>
        <taxon>Bacteroidota</taxon>
        <taxon>Flavobacteriia</taxon>
        <taxon>Flavobacteriales</taxon>
        <taxon>Flavobacteriaceae</taxon>
    </lineage>
</organism>
<evidence type="ECO:0000259" key="2">
    <source>
        <dbReference type="Pfam" id="PF07593"/>
    </source>
</evidence>
<accession>A0A5D0J8Q3</accession>
<protein>
    <submittedName>
        <fullName evidence="3">CRTAC1 family protein</fullName>
    </submittedName>
</protein>
<dbReference type="AlphaFoldDB" id="A0A5D0J8Q3"/>
<evidence type="ECO:0000313" key="4">
    <source>
        <dbReference type="Proteomes" id="UP000323930"/>
    </source>
</evidence>
<feature type="domain" description="ASPIC/UnbV" evidence="2">
    <location>
        <begin position="555"/>
        <end position="612"/>
    </location>
</feature>
<dbReference type="PANTHER" id="PTHR16026">
    <property type="entry name" value="CARTILAGE ACIDIC PROTEIN 1"/>
    <property type="match status" value="1"/>
</dbReference>
<comment type="caution">
    <text evidence="3">The sequence shown here is derived from an EMBL/GenBank/DDBJ whole genome shotgun (WGS) entry which is preliminary data.</text>
</comment>
<reference evidence="3 4" key="1">
    <citation type="submission" date="2019-08" db="EMBL/GenBank/DDBJ databases">
        <title>Seonamhaeicola sediminis sp. nov., isolated from marine sediment.</title>
        <authorList>
            <person name="Cao W.R."/>
        </authorList>
    </citation>
    <scope>NUCLEOTIDE SEQUENCE [LARGE SCALE GENOMIC DNA]</scope>
    <source>
        <strain evidence="3 4">B011</strain>
    </source>
</reference>
<dbReference type="Proteomes" id="UP000323930">
    <property type="component" value="Unassembled WGS sequence"/>
</dbReference>
<dbReference type="RefSeq" id="WP_148539730.1">
    <property type="nucleotide sequence ID" value="NZ_VSDQ01000163.1"/>
</dbReference>
<dbReference type="SUPFAM" id="SSF69318">
    <property type="entry name" value="Integrin alpha N-terminal domain"/>
    <property type="match status" value="1"/>
</dbReference>
<gene>
    <name evidence="3" type="ORF">FUA24_01450</name>
</gene>
<sequence>MKVNNSICLYIYVLVIFSTVIQDVKAQNKTVNAFVEVFKEFPRLEKNLRKWDAPVVADLDQDGYQDLLINDHGLGIQVQWNNKGKFAKPYDIIMGDLHGVSIADIDNDGNLEVIMSRGGGSGSNARNSKMFRVVGREFIPLGDFKEPLALMRGRTVKFIDADNDGDLDLLNFAFPDSSKKGASESYVYENNGNGELVLHSTLPSVKANGQKTLITDFNDDAVLDIVLYGQGKTKAFKGNGDLTYTEVTNSVFPFDIVETTSISEIDFDNDGDLDLFITRGTDFKKGQNFYNPKTKDWGFFTTRGQFQFEDIEVGDVLNMENFQSQWPNNDTYFIGETGYDYEFEGETHSGKNIRLVNSDALGFPDNPDYKGKRGWYIGYVGNRKWRIAGFLWAPSTGVVHGVKNYAPFKHPEGFNDILLENTNGKFKEVTKKLGLVNKEHTMANAVADFNNDGLDDILVIRRGKLVFDNESILYLNRGKSGFEEMKNHGVVSKELGAIGMAVEVMDYNEDGNIDVVIGNERGKWHLFKNQLKEATENKFINIEVGKSPKANMSPLGAKVELSSCSTRQTYRIGTTNSQYSQGHNNLVHFGISQCSSPNKLTITWSNGEVLKKTIKTVNTKISVGRK</sequence>
<evidence type="ECO:0000256" key="1">
    <source>
        <dbReference type="ARBA" id="ARBA00022729"/>
    </source>
</evidence>
<evidence type="ECO:0000313" key="3">
    <source>
        <dbReference type="EMBL" id="TYA92124.1"/>
    </source>
</evidence>